<feature type="non-terminal residue" evidence="2">
    <location>
        <position position="1"/>
    </location>
</feature>
<accession>A0A0B6YU03</accession>
<protein>
    <submittedName>
        <fullName evidence="2">Uncharacterized protein</fullName>
    </submittedName>
</protein>
<proteinExistence type="predicted"/>
<feature type="region of interest" description="Disordered" evidence="1">
    <location>
        <begin position="275"/>
        <end position="295"/>
    </location>
</feature>
<evidence type="ECO:0000256" key="1">
    <source>
        <dbReference type="SAM" id="MobiDB-lite"/>
    </source>
</evidence>
<gene>
    <name evidence="2" type="primary">ORF35786</name>
</gene>
<organism evidence="2">
    <name type="scientific">Arion vulgaris</name>
    <dbReference type="NCBI Taxonomy" id="1028688"/>
    <lineage>
        <taxon>Eukaryota</taxon>
        <taxon>Metazoa</taxon>
        <taxon>Spiralia</taxon>
        <taxon>Lophotrochozoa</taxon>
        <taxon>Mollusca</taxon>
        <taxon>Gastropoda</taxon>
        <taxon>Heterobranchia</taxon>
        <taxon>Euthyneura</taxon>
        <taxon>Panpulmonata</taxon>
        <taxon>Eupulmonata</taxon>
        <taxon>Stylommatophora</taxon>
        <taxon>Helicina</taxon>
        <taxon>Arionoidea</taxon>
        <taxon>Arionidae</taxon>
        <taxon>Arion</taxon>
    </lineage>
</organism>
<evidence type="ECO:0000313" key="2">
    <source>
        <dbReference type="EMBL" id="CEK59281.1"/>
    </source>
</evidence>
<dbReference type="EMBL" id="HACG01012416">
    <property type="protein sequence ID" value="CEK59281.1"/>
    <property type="molecule type" value="Transcribed_RNA"/>
</dbReference>
<dbReference type="AlphaFoldDB" id="A0A0B6YU03"/>
<name>A0A0B6YU03_9EUPU</name>
<sequence length="295" mass="30832">PSVVQELMEPVIPLPLEPCLDQQIGTVLPSTVSLNADQPISAVAGVHIQPQSTILQQPSMIQQHMATDAQGSVVHEDESGSRLLAPSSTVSNIQLLNSELVRNLLSTNSVIMFQGNNKAIIQIPGSVLLQDPSILSSLTTIMGGNLTQNQNVPTSSSASVDLSNSFLNTTPLTVNSEALSGQSVPHISQPVIQNLPGPQINIPTLLNIGTRLQTAAMQEQQSIQPITASTLADLAAMLGMSTQRLLNSQQNVVLNIDQNGGASLSNLTLADSLAASASQSLSEPSTIPDQSATSS</sequence>
<reference evidence="2" key="1">
    <citation type="submission" date="2014-12" db="EMBL/GenBank/DDBJ databases">
        <title>Insight into the proteome of Arion vulgaris.</title>
        <authorList>
            <person name="Aradska J."/>
            <person name="Bulat T."/>
            <person name="Smidak R."/>
            <person name="Sarate P."/>
            <person name="Gangsoo J."/>
            <person name="Sialana F."/>
            <person name="Bilban M."/>
            <person name="Lubec G."/>
        </authorList>
    </citation>
    <scope>NUCLEOTIDE SEQUENCE</scope>
    <source>
        <tissue evidence="2">Skin</tissue>
    </source>
</reference>
<feature type="non-terminal residue" evidence="2">
    <location>
        <position position="295"/>
    </location>
</feature>
<feature type="compositionally biased region" description="Low complexity" evidence="1">
    <location>
        <begin position="275"/>
        <end position="285"/>
    </location>
</feature>